<dbReference type="SMART" id="SM00942">
    <property type="entry name" value="PriCT_1"/>
    <property type="match status" value="1"/>
</dbReference>
<dbReference type="Pfam" id="PF09250">
    <property type="entry name" value="Prim-Pol"/>
    <property type="match status" value="1"/>
</dbReference>
<dbReference type="InterPro" id="IPR014820">
    <property type="entry name" value="PriCT_1"/>
</dbReference>
<accession>A0A926D3N4</accession>
<dbReference type="InterPro" id="IPR015330">
    <property type="entry name" value="DNA_primase/pol_bifunc_N"/>
</dbReference>
<evidence type="ECO:0000259" key="2">
    <source>
        <dbReference type="SMART" id="SM00943"/>
    </source>
</evidence>
<gene>
    <name evidence="3" type="ORF">H8696_08020</name>
</gene>
<evidence type="ECO:0000259" key="1">
    <source>
        <dbReference type="SMART" id="SM00942"/>
    </source>
</evidence>
<proteinExistence type="predicted"/>
<dbReference type="Pfam" id="PF18662">
    <property type="entry name" value="HTH_56"/>
    <property type="match status" value="1"/>
</dbReference>
<dbReference type="Pfam" id="PF08708">
    <property type="entry name" value="PriCT_1"/>
    <property type="match status" value="1"/>
</dbReference>
<keyword evidence="4" id="KW-1185">Reference proteome</keyword>
<dbReference type="Pfam" id="PF06048">
    <property type="entry name" value="DUF927"/>
    <property type="match status" value="1"/>
</dbReference>
<dbReference type="SMART" id="SM00943">
    <property type="entry name" value="Prim-Pol"/>
    <property type="match status" value="1"/>
</dbReference>
<dbReference type="InterPro" id="IPR009270">
    <property type="entry name" value="DUF927"/>
</dbReference>
<evidence type="ECO:0000313" key="4">
    <source>
        <dbReference type="Proteomes" id="UP000623172"/>
    </source>
</evidence>
<dbReference type="Proteomes" id="UP000623172">
    <property type="component" value="Unassembled WGS sequence"/>
</dbReference>
<dbReference type="RefSeq" id="WP_249316413.1">
    <property type="nucleotide sequence ID" value="NZ_JACRSR010000003.1"/>
</dbReference>
<feature type="domain" description="Primase C-terminal 1" evidence="1">
    <location>
        <begin position="201"/>
        <end position="267"/>
    </location>
</feature>
<dbReference type="InterPro" id="IPR040538">
    <property type="entry name" value="Cch_HTH"/>
</dbReference>
<dbReference type="SUPFAM" id="SSF56747">
    <property type="entry name" value="Prim-pol domain"/>
    <property type="match status" value="1"/>
</dbReference>
<name>A0A926D3N4_9FIRM</name>
<sequence>MEDRQAQAALVYAQKYGFAVFPLHSVRDGRCTCGNAKCDRKGKHPRTQGGLKDASKDPQVITRWWRRWPDANVGIATGAVSGFWVLDIDTAGGKAGEDSLDYLQDELGPLPATWEQITGSGGRHMLFRYPGIPIKNKVGWMDGLDVRGDGGYIVAPPSVHASGRTYEWELEHHPAEIPMAMAPELWVSALTEPKQSTGQAVDLPDKFAAGQRNELMFRLGASLRARGLSAAALRAALHEENRARCTPPLSDHEVDTIAESCAKYAPGEPRPAAAVMERSALDTRLRDVTPEEIFGAEIIGALAAVKDENAADYAQYKLQIRDRFGRAVSMRDLDSAVKQAQAKQRNFRIVNGNETDPLASDLIKDCPLKVRIPRDWRWDLTGVRRVVPKNNGPDELQVASQVPVAITGRAVNIETREERVELSYRLDNRWQSMIVKRSVAFAARNIVDLADKGLTVSSETARHLVRYFDDQFGLNLDALPVTSTVSHFGWLADGRFLPGGAEDVRLDFDDQGGTGAIARGYEAAGSLEDWIDQVARPVRKFPLARFQLAAGFGAPLLALLGHRVFIVHNWGPSGGGKTAGAYGAVSVWGDPETLKTSFNATRVGLENMAALYADLPLLIDERQVAGDRDDFVKSIVYMLGLGKSKARGMRGGGLQKFTTWRTITLSTGEQPLTTAGVEAGVKNRVLEIYGRPFGEDEDAARAMYDATDQYHGTAGPVFVARLAQMDREELRGQYQALRDSLLFARPDLQAAHVHAVAVVCMADYLYSQWLMDVPESAAMDDALALGDTILDKLESVDEVNDASRAMEYFASWCGINANFFEADPPGGRRYGITEQGAAGERIVCVYPPIFEDAMRAGGYNGQRILRDWADKGWILTETRPSDGKRRCKVRRQISGKREMFVAVIVDNM</sequence>
<dbReference type="AlphaFoldDB" id="A0A926D3N4"/>
<comment type="caution">
    <text evidence="3">The sequence shown here is derived from an EMBL/GenBank/DDBJ whole genome shotgun (WGS) entry which is preliminary data.</text>
</comment>
<reference evidence="3" key="1">
    <citation type="submission" date="2020-08" db="EMBL/GenBank/DDBJ databases">
        <title>Genome public.</title>
        <authorList>
            <person name="Liu C."/>
            <person name="Sun Q."/>
        </authorList>
    </citation>
    <scope>NUCLEOTIDE SEQUENCE</scope>
    <source>
        <strain evidence="3">NSJ-53</strain>
    </source>
</reference>
<dbReference type="EMBL" id="JACRSR010000003">
    <property type="protein sequence ID" value="MBC8531790.1"/>
    <property type="molecule type" value="Genomic_DNA"/>
</dbReference>
<protein>
    <submittedName>
        <fullName evidence="3">DUF927 domain-containing protein</fullName>
    </submittedName>
</protein>
<dbReference type="CDD" id="cd04859">
    <property type="entry name" value="Prim_Pol"/>
    <property type="match status" value="1"/>
</dbReference>
<evidence type="ECO:0000313" key="3">
    <source>
        <dbReference type="EMBL" id="MBC8531790.1"/>
    </source>
</evidence>
<feature type="domain" description="DNA primase/polymerase bifunctional N-terminal" evidence="2">
    <location>
        <begin position="9"/>
        <end position="186"/>
    </location>
</feature>
<organism evidence="3 4">
    <name type="scientific">Gehongia tenuis</name>
    <dbReference type="NCBI Taxonomy" id="2763655"/>
    <lineage>
        <taxon>Bacteria</taxon>
        <taxon>Bacillati</taxon>
        <taxon>Bacillota</taxon>
        <taxon>Clostridia</taxon>
        <taxon>Christensenellales</taxon>
        <taxon>Christensenellaceae</taxon>
        <taxon>Gehongia</taxon>
    </lineage>
</organism>